<dbReference type="InterPro" id="IPR011009">
    <property type="entry name" value="Kinase-like_dom_sf"/>
</dbReference>
<evidence type="ECO:0000313" key="10">
    <source>
        <dbReference type="EMBL" id="VDO81447.1"/>
    </source>
</evidence>
<keyword evidence="4" id="KW-0808">Transferase</keyword>
<evidence type="ECO:0000256" key="7">
    <source>
        <dbReference type="ARBA" id="ARBA00022840"/>
    </source>
</evidence>
<comment type="similarity">
    <text evidence="1">Belongs to the protein kinase superfamily. CMGC Ser/Thr protein kinase family. CDC2/CDKX subfamily.</text>
</comment>
<dbReference type="EC" id="2.7.11.23" evidence="2"/>
<feature type="region of interest" description="Disordered" evidence="8">
    <location>
        <begin position="299"/>
        <end position="321"/>
    </location>
</feature>
<keyword evidence="11" id="KW-1185">Reference proteome</keyword>
<evidence type="ECO:0000256" key="5">
    <source>
        <dbReference type="ARBA" id="ARBA00022741"/>
    </source>
</evidence>
<dbReference type="InterPro" id="IPR050108">
    <property type="entry name" value="CDK"/>
</dbReference>
<keyword evidence="3" id="KW-0723">Serine/threonine-protein kinase</keyword>
<evidence type="ECO:0000256" key="3">
    <source>
        <dbReference type="ARBA" id="ARBA00022527"/>
    </source>
</evidence>
<evidence type="ECO:0000256" key="2">
    <source>
        <dbReference type="ARBA" id="ARBA00012409"/>
    </source>
</evidence>
<accession>A0A3P7ZBS9</accession>
<evidence type="ECO:0000256" key="8">
    <source>
        <dbReference type="SAM" id="MobiDB-lite"/>
    </source>
</evidence>
<dbReference type="PROSITE" id="PS00108">
    <property type="entry name" value="PROTEIN_KINASE_ST"/>
    <property type="match status" value="1"/>
</dbReference>
<dbReference type="InterPro" id="IPR008271">
    <property type="entry name" value="Ser/Thr_kinase_AS"/>
</dbReference>
<dbReference type="WBParaSite" id="HPBE_0000959601-mRNA-1">
    <property type="protein sequence ID" value="HPBE_0000959601-mRNA-1"/>
    <property type="gene ID" value="HPBE_0000959601"/>
</dbReference>
<dbReference type="OrthoDB" id="1732493at2759"/>
<feature type="domain" description="Protein kinase" evidence="9">
    <location>
        <begin position="12"/>
        <end position="321"/>
    </location>
</feature>
<dbReference type="Pfam" id="PF00069">
    <property type="entry name" value="Pkinase"/>
    <property type="match status" value="1"/>
</dbReference>
<reference evidence="12" key="2">
    <citation type="submission" date="2019-09" db="UniProtKB">
        <authorList>
            <consortium name="WormBaseParasite"/>
        </authorList>
    </citation>
    <scope>IDENTIFICATION</scope>
</reference>
<dbReference type="PROSITE" id="PS50011">
    <property type="entry name" value="PROTEIN_KINASE_DOM"/>
    <property type="match status" value="1"/>
</dbReference>
<dbReference type="Gene3D" id="1.10.510.10">
    <property type="entry name" value="Transferase(Phosphotransferase) domain 1"/>
    <property type="match status" value="1"/>
</dbReference>
<dbReference type="PANTHER" id="PTHR24056">
    <property type="entry name" value="CELL DIVISION PROTEIN KINASE"/>
    <property type="match status" value="1"/>
</dbReference>
<evidence type="ECO:0000256" key="1">
    <source>
        <dbReference type="ARBA" id="ARBA00006485"/>
    </source>
</evidence>
<dbReference type="PANTHER" id="PTHR24056:SF0">
    <property type="entry name" value="CYCLIN-DEPENDENT KINASE 7"/>
    <property type="match status" value="1"/>
</dbReference>
<name>A0A3P7ZBS9_HELPZ</name>
<dbReference type="GO" id="GO:0005524">
    <property type="term" value="F:ATP binding"/>
    <property type="evidence" value="ECO:0007669"/>
    <property type="project" value="UniProtKB-KW"/>
</dbReference>
<proteinExistence type="inferred from homology"/>
<dbReference type="Proteomes" id="UP000050761">
    <property type="component" value="Unassembled WGS sequence"/>
</dbReference>
<dbReference type="GO" id="GO:0070985">
    <property type="term" value="C:transcription factor TFIIK complex"/>
    <property type="evidence" value="ECO:0007669"/>
    <property type="project" value="TreeGrafter"/>
</dbReference>
<evidence type="ECO:0000313" key="11">
    <source>
        <dbReference type="Proteomes" id="UP000050761"/>
    </source>
</evidence>
<dbReference type="SUPFAM" id="SSF56112">
    <property type="entry name" value="Protein kinase-like (PK-like)"/>
    <property type="match status" value="1"/>
</dbReference>
<dbReference type="GO" id="GO:0005737">
    <property type="term" value="C:cytoplasm"/>
    <property type="evidence" value="ECO:0007669"/>
    <property type="project" value="TreeGrafter"/>
</dbReference>
<keyword evidence="5" id="KW-0547">Nucleotide-binding</keyword>
<evidence type="ECO:0000313" key="12">
    <source>
        <dbReference type="WBParaSite" id="HPBE_0000959601-mRNA-1"/>
    </source>
</evidence>
<reference evidence="10 11" key="1">
    <citation type="submission" date="2018-11" db="EMBL/GenBank/DDBJ databases">
        <authorList>
            <consortium name="Pathogen Informatics"/>
        </authorList>
    </citation>
    <scope>NUCLEOTIDE SEQUENCE [LARGE SCALE GENOMIC DNA]</scope>
</reference>
<dbReference type="GO" id="GO:0045944">
    <property type="term" value="P:positive regulation of transcription by RNA polymerase II"/>
    <property type="evidence" value="ECO:0007669"/>
    <property type="project" value="TreeGrafter"/>
</dbReference>
<dbReference type="EMBL" id="UZAH01026489">
    <property type="protein sequence ID" value="VDO81447.1"/>
    <property type="molecule type" value="Genomic_DNA"/>
</dbReference>
<feature type="compositionally biased region" description="Basic and acidic residues" evidence="8">
    <location>
        <begin position="311"/>
        <end position="321"/>
    </location>
</feature>
<dbReference type="SMART" id="SM00220">
    <property type="entry name" value="S_TKc"/>
    <property type="match status" value="1"/>
</dbReference>
<gene>
    <name evidence="10" type="ORF">HPBE_LOCUS9597</name>
</gene>
<dbReference type="FunFam" id="1.10.510.10:FF:000624">
    <property type="entry name" value="Mitogen-activated protein kinase"/>
    <property type="match status" value="1"/>
</dbReference>
<protein>
    <recommendedName>
        <fullName evidence="2">[RNA-polymerase]-subunit kinase</fullName>
        <ecNumber evidence="2">2.7.11.23</ecNumber>
    </recommendedName>
</protein>
<organism evidence="10">
    <name type="scientific">Heligmosomoides polygyrus</name>
    <name type="common">Parasitic roundworm</name>
    <dbReference type="NCBI Taxonomy" id="6339"/>
    <lineage>
        <taxon>Eukaryota</taxon>
        <taxon>Metazoa</taxon>
        <taxon>Ecdysozoa</taxon>
        <taxon>Nematoda</taxon>
        <taxon>Chromadorea</taxon>
        <taxon>Rhabditida</taxon>
        <taxon>Rhabditina</taxon>
        <taxon>Rhabditomorpha</taxon>
        <taxon>Strongyloidea</taxon>
        <taxon>Heligmosomidae</taxon>
        <taxon>Heligmosomoides</taxon>
    </lineage>
</organism>
<dbReference type="Gene3D" id="3.30.200.20">
    <property type="entry name" value="Phosphorylase Kinase, domain 1"/>
    <property type="match status" value="1"/>
</dbReference>
<sequence length="321" mass="36468">MHASIGVGSEGYYIAFFRFFFQFANVYKAKDKETGDFVAIKKIKLGSRAEAKDGINRTALREIKLLQEIHHDNIIGLRDVIGSRTNIQLVFDFMETDLEHVVKDRDIILMPPHIKNMTMQTLLGLEFLHAHWILHRDLKPNNLLMNSAGRIKLADFGLARFFGSPNKVYTHQVVTRWYRAPELIWGARAYGTGVDMWAMGCIIAELLLRVPLFPGESDLDQLVKITHVLGSPCVEDWPAMKNLSDYIAVKISSTFFLDASAPTLGRVYLHGDFHRTGLMFDFSNEPLCCLDEELPLPARAGGGPQMKRRRLRDDSPPRLNL</sequence>
<dbReference type="GO" id="GO:0008353">
    <property type="term" value="F:RNA polymerase II CTD heptapeptide repeat kinase activity"/>
    <property type="evidence" value="ECO:0007669"/>
    <property type="project" value="UniProtKB-EC"/>
</dbReference>
<dbReference type="InterPro" id="IPR000719">
    <property type="entry name" value="Prot_kinase_dom"/>
</dbReference>
<evidence type="ECO:0000259" key="9">
    <source>
        <dbReference type="PROSITE" id="PS50011"/>
    </source>
</evidence>
<keyword evidence="7" id="KW-0067">ATP-binding</keyword>
<keyword evidence="6" id="KW-0418">Kinase</keyword>
<evidence type="ECO:0000256" key="6">
    <source>
        <dbReference type="ARBA" id="ARBA00022777"/>
    </source>
</evidence>
<dbReference type="AlphaFoldDB" id="A0A3P7ZBS9"/>
<dbReference type="GO" id="GO:0004693">
    <property type="term" value="F:cyclin-dependent protein serine/threonine kinase activity"/>
    <property type="evidence" value="ECO:0007669"/>
    <property type="project" value="TreeGrafter"/>
</dbReference>
<evidence type="ECO:0000256" key="4">
    <source>
        <dbReference type="ARBA" id="ARBA00022679"/>
    </source>
</evidence>